<evidence type="ECO:0008006" key="4">
    <source>
        <dbReference type="Google" id="ProtNLM"/>
    </source>
</evidence>
<evidence type="ECO:0000313" key="3">
    <source>
        <dbReference type="Proteomes" id="UP000824782"/>
    </source>
</evidence>
<dbReference type="AlphaFoldDB" id="A0AAV7C2D3"/>
<reference evidence="2" key="1">
    <citation type="thesis" date="2020" institute="ProQuest LLC" country="789 East Eisenhower Parkway, Ann Arbor, MI, USA">
        <title>Comparative Genomics and Chromosome Evolution.</title>
        <authorList>
            <person name="Mudd A.B."/>
        </authorList>
    </citation>
    <scope>NUCLEOTIDE SEQUENCE</scope>
    <source>
        <strain evidence="2">237g6f4</strain>
        <tissue evidence="2">Blood</tissue>
    </source>
</reference>
<proteinExistence type="predicted"/>
<gene>
    <name evidence="2" type="ORF">GDO81_010546</name>
</gene>
<accession>A0AAV7C2D3</accession>
<comment type="caution">
    <text evidence="2">The sequence shown here is derived from an EMBL/GenBank/DDBJ whole genome shotgun (WGS) entry which is preliminary data.</text>
</comment>
<keyword evidence="1" id="KW-0732">Signal</keyword>
<feature type="chain" id="PRO_5043955841" description="Secreted protein" evidence="1">
    <location>
        <begin position="19"/>
        <end position="172"/>
    </location>
</feature>
<keyword evidence="3" id="KW-1185">Reference proteome</keyword>
<organism evidence="2 3">
    <name type="scientific">Engystomops pustulosus</name>
    <name type="common">Tungara frog</name>
    <name type="synonym">Physalaemus pustulosus</name>
    <dbReference type="NCBI Taxonomy" id="76066"/>
    <lineage>
        <taxon>Eukaryota</taxon>
        <taxon>Metazoa</taxon>
        <taxon>Chordata</taxon>
        <taxon>Craniata</taxon>
        <taxon>Vertebrata</taxon>
        <taxon>Euteleostomi</taxon>
        <taxon>Amphibia</taxon>
        <taxon>Batrachia</taxon>
        <taxon>Anura</taxon>
        <taxon>Neobatrachia</taxon>
        <taxon>Hyloidea</taxon>
        <taxon>Leptodactylidae</taxon>
        <taxon>Leiuperinae</taxon>
        <taxon>Engystomops</taxon>
    </lineage>
</organism>
<protein>
    <recommendedName>
        <fullName evidence="4">Secreted protein</fullName>
    </recommendedName>
</protein>
<name>A0AAV7C2D3_ENGPU</name>
<dbReference type="EMBL" id="WNYA01000004">
    <property type="protein sequence ID" value="KAG8578588.1"/>
    <property type="molecule type" value="Genomic_DNA"/>
</dbReference>
<sequence length="172" mass="18783">MKIAVIFVLAALCGLQDAAILPQDNCLEQLFKDDAPVLLQDLASLLCKYKIAQASNNAVLFQTFLEEVNVLLGKVGCTIDNILGTHVTVTLQNAEQIGDQVAQSLFAFVDSLIAKVTKILNDIPFLNELLNDKNLITDIQDVSCGVMEVVMTELDKVLKVISNIVANLEKRP</sequence>
<evidence type="ECO:0000256" key="1">
    <source>
        <dbReference type="SAM" id="SignalP"/>
    </source>
</evidence>
<feature type="signal peptide" evidence="1">
    <location>
        <begin position="1"/>
        <end position="18"/>
    </location>
</feature>
<dbReference type="Proteomes" id="UP000824782">
    <property type="component" value="Unassembled WGS sequence"/>
</dbReference>
<evidence type="ECO:0000313" key="2">
    <source>
        <dbReference type="EMBL" id="KAG8578588.1"/>
    </source>
</evidence>